<comment type="caution">
    <text evidence="8">The sequence shown here is derived from an EMBL/GenBank/DDBJ whole genome shotgun (WGS) entry which is preliminary data.</text>
</comment>
<evidence type="ECO:0000256" key="3">
    <source>
        <dbReference type="ARBA" id="ARBA00022630"/>
    </source>
</evidence>
<dbReference type="EMBL" id="JAAAJB010000095">
    <property type="protein sequence ID" value="KAG0266386.1"/>
    <property type="molecule type" value="Genomic_DNA"/>
</dbReference>
<dbReference type="AlphaFoldDB" id="A0A9P6QDS8"/>
<dbReference type="PANTHER" id="PTHR42973:SF39">
    <property type="entry name" value="FAD-BINDING PCMH-TYPE DOMAIN-CONTAINING PROTEIN"/>
    <property type="match status" value="1"/>
</dbReference>
<comment type="cofactor">
    <cofactor evidence="1">
        <name>FAD</name>
        <dbReference type="ChEBI" id="CHEBI:57692"/>
    </cofactor>
</comment>
<evidence type="ECO:0000256" key="6">
    <source>
        <dbReference type="SAM" id="SignalP"/>
    </source>
</evidence>
<dbReference type="Gene3D" id="3.30.465.10">
    <property type="match status" value="1"/>
</dbReference>
<keyword evidence="9" id="KW-1185">Reference proteome</keyword>
<dbReference type="OrthoDB" id="415825at2759"/>
<keyword evidence="5" id="KW-0560">Oxidoreductase</keyword>
<organism evidence="8 9">
    <name type="scientific">Actinomortierella ambigua</name>
    <dbReference type="NCBI Taxonomy" id="1343610"/>
    <lineage>
        <taxon>Eukaryota</taxon>
        <taxon>Fungi</taxon>
        <taxon>Fungi incertae sedis</taxon>
        <taxon>Mucoromycota</taxon>
        <taxon>Mortierellomycotina</taxon>
        <taxon>Mortierellomycetes</taxon>
        <taxon>Mortierellales</taxon>
        <taxon>Mortierellaceae</taxon>
        <taxon>Actinomortierella</taxon>
    </lineage>
</organism>
<dbReference type="InterPro" id="IPR016169">
    <property type="entry name" value="FAD-bd_PCMH_sub2"/>
</dbReference>
<dbReference type="GO" id="GO:0016491">
    <property type="term" value="F:oxidoreductase activity"/>
    <property type="evidence" value="ECO:0007669"/>
    <property type="project" value="UniProtKB-KW"/>
</dbReference>
<dbReference type="PANTHER" id="PTHR42973">
    <property type="entry name" value="BINDING OXIDOREDUCTASE, PUTATIVE (AFU_ORTHOLOGUE AFUA_1G17690)-RELATED"/>
    <property type="match status" value="1"/>
</dbReference>
<feature type="chain" id="PRO_5040312063" description="FAD-binding PCMH-type domain-containing protein" evidence="6">
    <location>
        <begin position="28"/>
        <end position="502"/>
    </location>
</feature>
<name>A0A9P6QDS8_9FUNG</name>
<evidence type="ECO:0000256" key="2">
    <source>
        <dbReference type="ARBA" id="ARBA00005466"/>
    </source>
</evidence>
<dbReference type="PROSITE" id="PS51387">
    <property type="entry name" value="FAD_PCMH"/>
    <property type="match status" value="1"/>
</dbReference>
<keyword evidence="4" id="KW-0274">FAD</keyword>
<accession>A0A9P6QDS8</accession>
<reference evidence="8" key="1">
    <citation type="journal article" date="2020" name="Fungal Divers.">
        <title>Resolving the Mortierellaceae phylogeny through synthesis of multi-gene phylogenetics and phylogenomics.</title>
        <authorList>
            <person name="Vandepol N."/>
            <person name="Liber J."/>
            <person name="Desiro A."/>
            <person name="Na H."/>
            <person name="Kennedy M."/>
            <person name="Barry K."/>
            <person name="Grigoriev I.V."/>
            <person name="Miller A.N."/>
            <person name="O'Donnell K."/>
            <person name="Stajich J.E."/>
            <person name="Bonito G."/>
        </authorList>
    </citation>
    <scope>NUCLEOTIDE SEQUENCE</scope>
    <source>
        <strain evidence="8">BC1065</strain>
    </source>
</reference>
<feature type="domain" description="FAD-binding PCMH-type" evidence="7">
    <location>
        <begin position="66"/>
        <end position="239"/>
    </location>
</feature>
<evidence type="ECO:0000256" key="1">
    <source>
        <dbReference type="ARBA" id="ARBA00001974"/>
    </source>
</evidence>
<dbReference type="Pfam" id="PF01565">
    <property type="entry name" value="FAD_binding_4"/>
    <property type="match status" value="1"/>
</dbReference>
<comment type="similarity">
    <text evidence="2">Belongs to the oxygen-dependent FAD-linked oxidoreductase family.</text>
</comment>
<keyword evidence="3" id="KW-0285">Flavoprotein</keyword>
<evidence type="ECO:0000256" key="4">
    <source>
        <dbReference type="ARBA" id="ARBA00022827"/>
    </source>
</evidence>
<dbReference type="InterPro" id="IPR016166">
    <property type="entry name" value="FAD-bd_PCMH"/>
</dbReference>
<proteinExistence type="inferred from homology"/>
<dbReference type="Proteomes" id="UP000807716">
    <property type="component" value="Unassembled WGS sequence"/>
</dbReference>
<keyword evidence="6" id="KW-0732">Signal</keyword>
<evidence type="ECO:0000256" key="5">
    <source>
        <dbReference type="ARBA" id="ARBA00023002"/>
    </source>
</evidence>
<dbReference type="Gene3D" id="3.40.462.20">
    <property type="match status" value="1"/>
</dbReference>
<dbReference type="InterPro" id="IPR036318">
    <property type="entry name" value="FAD-bd_PCMH-like_sf"/>
</dbReference>
<dbReference type="Pfam" id="PF08031">
    <property type="entry name" value="BBE"/>
    <property type="match status" value="1"/>
</dbReference>
<evidence type="ECO:0000259" key="7">
    <source>
        <dbReference type="PROSITE" id="PS51387"/>
    </source>
</evidence>
<protein>
    <recommendedName>
        <fullName evidence="7">FAD-binding PCMH-type domain-containing protein</fullName>
    </recommendedName>
</protein>
<evidence type="ECO:0000313" key="8">
    <source>
        <dbReference type="EMBL" id="KAG0266386.1"/>
    </source>
</evidence>
<evidence type="ECO:0000313" key="9">
    <source>
        <dbReference type="Proteomes" id="UP000807716"/>
    </source>
</evidence>
<dbReference type="GO" id="GO:0071949">
    <property type="term" value="F:FAD binding"/>
    <property type="evidence" value="ECO:0007669"/>
    <property type="project" value="InterPro"/>
</dbReference>
<dbReference type="SUPFAM" id="SSF56176">
    <property type="entry name" value="FAD-binding/transporter-associated domain-like"/>
    <property type="match status" value="1"/>
</dbReference>
<dbReference type="InterPro" id="IPR006094">
    <property type="entry name" value="Oxid_FAD_bind_N"/>
</dbReference>
<gene>
    <name evidence="8" type="ORF">DFQ27_009827</name>
</gene>
<dbReference type="InterPro" id="IPR012951">
    <property type="entry name" value="BBE"/>
</dbReference>
<feature type="signal peptide" evidence="6">
    <location>
        <begin position="1"/>
        <end position="27"/>
    </location>
</feature>
<dbReference type="InterPro" id="IPR050416">
    <property type="entry name" value="FAD-linked_Oxidoreductase"/>
</dbReference>
<sequence length="502" mass="54534">MRLQKPSLASFALVAASWLCWTDIVAALPASTDTCMVDIKGSSNSTLTTQCSADYETQRFAFDWNFNYHPLAIYYPSTVDDAAAAIRYAAANKISVAPRSGGHSFEAYGVGGRDGSLVIDLKNFQQFSVDPDTEVATIGAGTRLGPLYTRLNATGHLIPAGTCPTVGIGGISLGGGVGFWTRLHGATTQNVVGMTMINAKGEVIEVSKTSNPELFWALRGAGGGSFGLVTEFKVQAYKAPPVVTVIVMTWPVEKFRDLIHAYGTWGATVDKGAFAALVVSGTYVELMVNYQGNTEQTQAILQPLLNMTGEPTNTTTTEGNWWTAASLGGRGVDVENPDLQHHRNHRGRSLVYRGVMSDAEMDVIESYIYNSTKPETSTKVYVTYELWGGKIDDPEVPSVFDYHKGVVYSIQTGILWDVPGNKPGVDCAECTKWSLDFSNALQAVYSSGDKIESYQNYMDHDLPNAMDAYFGPNLQRLIDVKNAIDPDNVFSFPQSIPLKQES</sequence>